<sequence length="82" mass="9549">MACYWVPCPVVVAWTTLSPCSLSRRRRHHHPVGFWDSGFALATWRRSLPNTLFEPRLTFMICTSPCSFRVLQICFVMFIISI</sequence>
<gene>
    <name evidence="1" type="ORF">B0T24DRAFT_605056</name>
</gene>
<reference evidence="1" key="1">
    <citation type="journal article" date="2023" name="Mol. Phylogenet. Evol.">
        <title>Genome-scale phylogeny and comparative genomics of the fungal order Sordariales.</title>
        <authorList>
            <person name="Hensen N."/>
            <person name="Bonometti L."/>
            <person name="Westerberg I."/>
            <person name="Brannstrom I.O."/>
            <person name="Guillou S."/>
            <person name="Cros-Aarteil S."/>
            <person name="Calhoun S."/>
            <person name="Haridas S."/>
            <person name="Kuo A."/>
            <person name="Mondo S."/>
            <person name="Pangilinan J."/>
            <person name="Riley R."/>
            <person name="LaButti K."/>
            <person name="Andreopoulos B."/>
            <person name="Lipzen A."/>
            <person name="Chen C."/>
            <person name="Yan M."/>
            <person name="Daum C."/>
            <person name="Ng V."/>
            <person name="Clum A."/>
            <person name="Steindorff A."/>
            <person name="Ohm R.A."/>
            <person name="Martin F."/>
            <person name="Silar P."/>
            <person name="Natvig D.O."/>
            <person name="Lalanne C."/>
            <person name="Gautier V."/>
            <person name="Ament-Velasquez S.L."/>
            <person name="Kruys A."/>
            <person name="Hutchinson M.I."/>
            <person name="Powell A.J."/>
            <person name="Barry K."/>
            <person name="Miller A.N."/>
            <person name="Grigoriev I.V."/>
            <person name="Debuchy R."/>
            <person name="Gladieux P."/>
            <person name="Hiltunen Thoren M."/>
            <person name="Johannesson H."/>
        </authorList>
    </citation>
    <scope>NUCLEOTIDE SEQUENCE</scope>
    <source>
        <strain evidence="1">CBS 958.72</strain>
    </source>
</reference>
<reference evidence="1" key="2">
    <citation type="submission" date="2023-06" db="EMBL/GenBank/DDBJ databases">
        <authorList>
            <consortium name="Lawrence Berkeley National Laboratory"/>
            <person name="Haridas S."/>
            <person name="Hensen N."/>
            <person name="Bonometti L."/>
            <person name="Westerberg I."/>
            <person name="Brannstrom I.O."/>
            <person name="Guillou S."/>
            <person name="Cros-Aarteil S."/>
            <person name="Calhoun S."/>
            <person name="Kuo A."/>
            <person name="Mondo S."/>
            <person name="Pangilinan J."/>
            <person name="Riley R."/>
            <person name="Labutti K."/>
            <person name="Andreopoulos B."/>
            <person name="Lipzen A."/>
            <person name="Chen C."/>
            <person name="Yanf M."/>
            <person name="Daum C."/>
            <person name="Ng V."/>
            <person name="Clum A."/>
            <person name="Steindorff A."/>
            <person name="Ohm R."/>
            <person name="Martin F."/>
            <person name="Silar P."/>
            <person name="Natvig D."/>
            <person name="Lalanne C."/>
            <person name="Gautier V."/>
            <person name="Ament-Velasquez S.L."/>
            <person name="Kruys A."/>
            <person name="Hutchinson M.I."/>
            <person name="Powell A.J."/>
            <person name="Barry K."/>
            <person name="Miller A.N."/>
            <person name="Grigoriev I.V."/>
            <person name="Debuchy R."/>
            <person name="Gladieux P."/>
            <person name="Thoren M.H."/>
            <person name="Johannesson H."/>
        </authorList>
    </citation>
    <scope>NUCLEOTIDE SEQUENCE</scope>
    <source>
        <strain evidence="1">CBS 958.72</strain>
    </source>
</reference>
<evidence type="ECO:0000313" key="2">
    <source>
        <dbReference type="Proteomes" id="UP001287356"/>
    </source>
</evidence>
<comment type="caution">
    <text evidence="1">The sequence shown here is derived from an EMBL/GenBank/DDBJ whole genome shotgun (WGS) entry which is preliminary data.</text>
</comment>
<evidence type="ECO:0000313" key="1">
    <source>
        <dbReference type="EMBL" id="KAK3383445.1"/>
    </source>
</evidence>
<organism evidence="1 2">
    <name type="scientific">Lasiosphaeria ovina</name>
    <dbReference type="NCBI Taxonomy" id="92902"/>
    <lineage>
        <taxon>Eukaryota</taxon>
        <taxon>Fungi</taxon>
        <taxon>Dikarya</taxon>
        <taxon>Ascomycota</taxon>
        <taxon>Pezizomycotina</taxon>
        <taxon>Sordariomycetes</taxon>
        <taxon>Sordariomycetidae</taxon>
        <taxon>Sordariales</taxon>
        <taxon>Lasiosphaeriaceae</taxon>
        <taxon>Lasiosphaeria</taxon>
    </lineage>
</organism>
<name>A0AAE0NL41_9PEZI</name>
<dbReference type="AlphaFoldDB" id="A0AAE0NL41"/>
<proteinExistence type="predicted"/>
<accession>A0AAE0NL41</accession>
<dbReference type="EMBL" id="JAULSN010000001">
    <property type="protein sequence ID" value="KAK3383445.1"/>
    <property type="molecule type" value="Genomic_DNA"/>
</dbReference>
<dbReference type="Proteomes" id="UP001287356">
    <property type="component" value="Unassembled WGS sequence"/>
</dbReference>
<keyword evidence="2" id="KW-1185">Reference proteome</keyword>
<protein>
    <submittedName>
        <fullName evidence="1">Uncharacterized protein</fullName>
    </submittedName>
</protein>